<feature type="transmembrane region" description="Helical" evidence="10">
    <location>
        <begin position="6"/>
        <end position="28"/>
    </location>
</feature>
<evidence type="ECO:0000256" key="10">
    <source>
        <dbReference type="SAM" id="Phobius"/>
    </source>
</evidence>
<dbReference type="PROSITE" id="PS50885">
    <property type="entry name" value="HAMP"/>
    <property type="match status" value="1"/>
</dbReference>
<feature type="transmembrane region" description="Helical" evidence="10">
    <location>
        <begin position="69"/>
        <end position="95"/>
    </location>
</feature>
<reference evidence="14" key="1">
    <citation type="journal article" date="2019" name="Int. J. Syst. Evol. Microbiol.">
        <title>The Global Catalogue of Microorganisms (GCM) 10K type strain sequencing project: providing services to taxonomists for standard genome sequencing and annotation.</title>
        <authorList>
            <consortium name="The Broad Institute Genomics Platform"/>
            <consortium name="The Broad Institute Genome Sequencing Center for Infectious Disease"/>
            <person name="Wu L."/>
            <person name="Ma J."/>
        </authorList>
    </citation>
    <scope>NUCLEOTIDE SEQUENCE [LARGE SCALE GENOMIC DNA]</scope>
    <source>
        <strain evidence="14">CECT 8064</strain>
    </source>
</reference>
<dbReference type="InterPro" id="IPR005467">
    <property type="entry name" value="His_kinase_dom"/>
</dbReference>
<proteinExistence type="predicted"/>
<dbReference type="InterPro" id="IPR004358">
    <property type="entry name" value="Sig_transdc_His_kin-like_C"/>
</dbReference>
<dbReference type="PANTHER" id="PTHR43711:SF1">
    <property type="entry name" value="HISTIDINE KINASE 1"/>
    <property type="match status" value="1"/>
</dbReference>
<dbReference type="EC" id="2.7.13.3" evidence="3"/>
<comment type="subcellular location">
    <subcellularLocation>
        <location evidence="2">Cell membrane</location>
    </subcellularLocation>
</comment>
<dbReference type="InterPro" id="IPR003660">
    <property type="entry name" value="HAMP_dom"/>
</dbReference>
<gene>
    <name evidence="13" type="ORF">ACFPEN_00835</name>
</gene>
<evidence type="ECO:0000259" key="11">
    <source>
        <dbReference type="PROSITE" id="PS50109"/>
    </source>
</evidence>
<organism evidence="13 14">
    <name type="scientific">Streptomyces ehimensis</name>
    <dbReference type="NCBI Taxonomy" id="68195"/>
    <lineage>
        <taxon>Bacteria</taxon>
        <taxon>Bacillati</taxon>
        <taxon>Actinomycetota</taxon>
        <taxon>Actinomycetes</taxon>
        <taxon>Kitasatosporales</taxon>
        <taxon>Streptomycetaceae</taxon>
        <taxon>Streptomyces</taxon>
    </lineage>
</organism>
<dbReference type="EMBL" id="JBHSFS010000001">
    <property type="protein sequence ID" value="MFC4511473.1"/>
    <property type="molecule type" value="Genomic_DNA"/>
</dbReference>
<comment type="catalytic activity">
    <reaction evidence="1">
        <text>ATP + protein L-histidine = ADP + protein N-phospho-L-histidine.</text>
        <dbReference type="EC" id="2.7.13.3"/>
    </reaction>
</comment>
<evidence type="ECO:0000313" key="13">
    <source>
        <dbReference type="EMBL" id="MFC4511473.1"/>
    </source>
</evidence>
<dbReference type="InterPro" id="IPR003594">
    <property type="entry name" value="HATPase_dom"/>
</dbReference>
<keyword evidence="6 10" id="KW-0812">Transmembrane</keyword>
<sequence>MGDSDMLLIALYAFLGAAAAGLLGALALRALRHRSVTVSLAVVAAVSVTAMLAGTLAVARAMFLSAHDLTVVTTVCAMAAVVSLATALVLGRWVVARSADLTRAARSFGEGGTFAAPGGGATAELDALSRELAATSARLAESRERERALDASRRELVAWISHDLRTPLAGLRAMSEALEDGVAEDPARYHRQIGAEVDRLNTMVGDLFELSRIHAGALPLRPSRMSVYDLVDEALAGAGPLAREQGVKLVGEGDGDGVAAVPVEVDGKEMTRVLGNLLVNAIRRTPPDGTVAVAARREADAVVVSVTDGCGGIPEEDLPRVFETGWRGSAARTRPGGAGLGLAIVRGIVEAHAGRASVHNVPGGCRFEVTLPAAGP</sequence>
<dbReference type="CDD" id="cd00082">
    <property type="entry name" value="HisKA"/>
    <property type="match status" value="1"/>
</dbReference>
<evidence type="ECO:0000256" key="5">
    <source>
        <dbReference type="ARBA" id="ARBA00022679"/>
    </source>
</evidence>
<keyword evidence="10" id="KW-0472">Membrane</keyword>
<keyword evidence="9" id="KW-0902">Two-component regulatory system</keyword>
<dbReference type="Pfam" id="PF02518">
    <property type="entry name" value="HATPase_c"/>
    <property type="match status" value="1"/>
</dbReference>
<dbReference type="PROSITE" id="PS50109">
    <property type="entry name" value="HIS_KIN"/>
    <property type="match status" value="1"/>
</dbReference>
<dbReference type="PANTHER" id="PTHR43711">
    <property type="entry name" value="TWO-COMPONENT HISTIDINE KINASE"/>
    <property type="match status" value="1"/>
</dbReference>
<dbReference type="InterPro" id="IPR036890">
    <property type="entry name" value="HATPase_C_sf"/>
</dbReference>
<dbReference type="InterPro" id="IPR036097">
    <property type="entry name" value="HisK_dim/P_sf"/>
</dbReference>
<accession>A0ABV9BB44</accession>
<evidence type="ECO:0000256" key="2">
    <source>
        <dbReference type="ARBA" id="ARBA00004236"/>
    </source>
</evidence>
<dbReference type="SUPFAM" id="SSF55874">
    <property type="entry name" value="ATPase domain of HSP90 chaperone/DNA topoisomerase II/histidine kinase"/>
    <property type="match status" value="1"/>
</dbReference>
<feature type="domain" description="HAMP" evidence="12">
    <location>
        <begin position="92"/>
        <end position="144"/>
    </location>
</feature>
<dbReference type="Gene3D" id="3.30.565.10">
    <property type="entry name" value="Histidine kinase-like ATPase, C-terminal domain"/>
    <property type="match status" value="1"/>
</dbReference>
<keyword evidence="7 13" id="KW-0418">Kinase</keyword>
<dbReference type="CDD" id="cd00075">
    <property type="entry name" value="HATPase"/>
    <property type="match status" value="1"/>
</dbReference>
<feature type="domain" description="Histidine kinase" evidence="11">
    <location>
        <begin position="159"/>
        <end position="375"/>
    </location>
</feature>
<feature type="transmembrane region" description="Helical" evidence="10">
    <location>
        <begin position="40"/>
        <end position="63"/>
    </location>
</feature>
<evidence type="ECO:0000256" key="7">
    <source>
        <dbReference type="ARBA" id="ARBA00022777"/>
    </source>
</evidence>
<evidence type="ECO:0000256" key="1">
    <source>
        <dbReference type="ARBA" id="ARBA00000085"/>
    </source>
</evidence>
<dbReference type="InterPro" id="IPR050736">
    <property type="entry name" value="Sensor_HK_Regulatory"/>
</dbReference>
<keyword evidence="8 10" id="KW-1133">Transmembrane helix</keyword>
<dbReference type="RefSeq" id="WP_411950920.1">
    <property type="nucleotide sequence ID" value="NZ_JBHSFS010000001.1"/>
</dbReference>
<evidence type="ECO:0000256" key="6">
    <source>
        <dbReference type="ARBA" id="ARBA00022692"/>
    </source>
</evidence>
<evidence type="ECO:0000313" key="14">
    <source>
        <dbReference type="Proteomes" id="UP001595990"/>
    </source>
</evidence>
<keyword evidence="4" id="KW-0597">Phosphoprotein</keyword>
<evidence type="ECO:0000256" key="3">
    <source>
        <dbReference type="ARBA" id="ARBA00012438"/>
    </source>
</evidence>
<dbReference type="SMART" id="SM00387">
    <property type="entry name" value="HATPase_c"/>
    <property type="match status" value="1"/>
</dbReference>
<evidence type="ECO:0000256" key="4">
    <source>
        <dbReference type="ARBA" id="ARBA00022553"/>
    </source>
</evidence>
<keyword evidence="14" id="KW-1185">Reference proteome</keyword>
<dbReference type="GO" id="GO:0016301">
    <property type="term" value="F:kinase activity"/>
    <property type="evidence" value="ECO:0007669"/>
    <property type="project" value="UniProtKB-KW"/>
</dbReference>
<dbReference type="Pfam" id="PF00512">
    <property type="entry name" value="HisKA"/>
    <property type="match status" value="1"/>
</dbReference>
<dbReference type="Proteomes" id="UP001595990">
    <property type="component" value="Unassembled WGS sequence"/>
</dbReference>
<dbReference type="SMART" id="SM00388">
    <property type="entry name" value="HisKA"/>
    <property type="match status" value="1"/>
</dbReference>
<name>A0ABV9BB44_9ACTN</name>
<comment type="caution">
    <text evidence="13">The sequence shown here is derived from an EMBL/GenBank/DDBJ whole genome shotgun (WGS) entry which is preliminary data.</text>
</comment>
<protein>
    <recommendedName>
        <fullName evidence="3">histidine kinase</fullName>
        <ecNumber evidence="3">2.7.13.3</ecNumber>
    </recommendedName>
</protein>
<keyword evidence="5" id="KW-0808">Transferase</keyword>
<dbReference type="Gene3D" id="1.10.287.130">
    <property type="match status" value="1"/>
</dbReference>
<evidence type="ECO:0000256" key="9">
    <source>
        <dbReference type="ARBA" id="ARBA00023012"/>
    </source>
</evidence>
<dbReference type="InterPro" id="IPR003661">
    <property type="entry name" value="HisK_dim/P_dom"/>
</dbReference>
<evidence type="ECO:0000259" key="12">
    <source>
        <dbReference type="PROSITE" id="PS50885"/>
    </source>
</evidence>
<dbReference type="PRINTS" id="PR00344">
    <property type="entry name" value="BCTRLSENSOR"/>
</dbReference>
<evidence type="ECO:0000256" key="8">
    <source>
        <dbReference type="ARBA" id="ARBA00022989"/>
    </source>
</evidence>
<dbReference type="SUPFAM" id="SSF47384">
    <property type="entry name" value="Homodimeric domain of signal transducing histidine kinase"/>
    <property type="match status" value="1"/>
</dbReference>